<dbReference type="PROSITE" id="PS00356">
    <property type="entry name" value="HTH_LACI_1"/>
    <property type="match status" value="1"/>
</dbReference>
<dbReference type="PANTHER" id="PTHR30146">
    <property type="entry name" value="LACI-RELATED TRANSCRIPTIONAL REPRESSOR"/>
    <property type="match status" value="1"/>
</dbReference>
<dbReference type="InterPro" id="IPR028082">
    <property type="entry name" value="Peripla_BP_I"/>
</dbReference>
<dbReference type="PANTHER" id="PTHR30146:SF153">
    <property type="entry name" value="LACTOSE OPERON REPRESSOR"/>
    <property type="match status" value="1"/>
</dbReference>
<protein>
    <submittedName>
        <fullName evidence="6">Transcriptional regulator, LacI family</fullName>
    </submittedName>
</protein>
<evidence type="ECO:0000313" key="6">
    <source>
        <dbReference type="EMBL" id="TWI67423.1"/>
    </source>
</evidence>
<dbReference type="Gene3D" id="1.10.260.40">
    <property type="entry name" value="lambda repressor-like DNA-binding domains"/>
    <property type="match status" value="1"/>
</dbReference>
<dbReference type="SUPFAM" id="SSF47413">
    <property type="entry name" value="lambda repressor-like DNA-binding domains"/>
    <property type="match status" value="1"/>
</dbReference>
<dbReference type="GO" id="GO:0003700">
    <property type="term" value="F:DNA-binding transcription factor activity"/>
    <property type="evidence" value="ECO:0007669"/>
    <property type="project" value="TreeGrafter"/>
</dbReference>
<accession>A0A562RET2</accession>
<feature type="compositionally biased region" description="Basic and acidic residues" evidence="4">
    <location>
        <begin position="47"/>
        <end position="57"/>
    </location>
</feature>
<sequence length="400" mass="41694">MSTTGTGTGKSAENKSAGSKGAGSKGAAGSGKPARGTVTGRRGGAAESRRGPSMEDVAHMAGVSPMTVSRVMNGVGKVSAKTQARVKEAAAALNYAPNREARALAGSKPIRIGFLYNLPSVRSGTYLTEILLGLLNQVSVSNVQLFAEKSEAGEGLLEQTRRLIGNALDGIILPPPHCDNPELVNLIAEAGVPLVVIASGNPDPRVSAIGIDDREAAYAMTRNLIELGHRRIGFITGNPAQFVSGSRLAGYRAAIEEFGADAAPDLVTEGLFNYHSGLDAAELLLSLPDRPTAIFASNDDMAAAAVAVAHRMGLDVPGDIAVAGFDDTALATTIWPALTTVRQPTMDMAEAAVRTIVQRVTAERGGSAVPIEHTRLAFELIRRQSDAPPRLRPPARVQLA</sequence>
<keyword evidence="1" id="KW-0805">Transcription regulation</keyword>
<organism evidence="6 7">
    <name type="scientific">Pseudoduganella lurida</name>
    <dbReference type="NCBI Taxonomy" id="1036180"/>
    <lineage>
        <taxon>Bacteria</taxon>
        <taxon>Pseudomonadati</taxon>
        <taxon>Pseudomonadota</taxon>
        <taxon>Betaproteobacteria</taxon>
        <taxon>Burkholderiales</taxon>
        <taxon>Oxalobacteraceae</taxon>
        <taxon>Telluria group</taxon>
        <taxon>Pseudoduganella</taxon>
    </lineage>
</organism>
<dbReference type="RefSeq" id="WP_199754533.1">
    <property type="nucleotide sequence ID" value="NZ_VLLB01000002.1"/>
</dbReference>
<dbReference type="InterPro" id="IPR046335">
    <property type="entry name" value="LacI/GalR-like_sensor"/>
</dbReference>
<dbReference type="Pfam" id="PF13377">
    <property type="entry name" value="Peripla_BP_3"/>
    <property type="match status" value="1"/>
</dbReference>
<keyword evidence="3" id="KW-0804">Transcription</keyword>
<gene>
    <name evidence="6" type="ORF">IP91_01536</name>
</gene>
<dbReference type="InterPro" id="IPR000843">
    <property type="entry name" value="HTH_LacI"/>
</dbReference>
<dbReference type="InterPro" id="IPR010982">
    <property type="entry name" value="Lambda_DNA-bd_dom_sf"/>
</dbReference>
<dbReference type="SUPFAM" id="SSF53822">
    <property type="entry name" value="Periplasmic binding protein-like I"/>
    <property type="match status" value="1"/>
</dbReference>
<dbReference type="Gene3D" id="3.40.50.2300">
    <property type="match status" value="2"/>
</dbReference>
<feature type="region of interest" description="Disordered" evidence="4">
    <location>
        <begin position="1"/>
        <end position="57"/>
    </location>
</feature>
<keyword evidence="7" id="KW-1185">Reference proteome</keyword>
<keyword evidence="2" id="KW-0238">DNA-binding</keyword>
<proteinExistence type="predicted"/>
<feature type="compositionally biased region" description="Low complexity" evidence="4">
    <location>
        <begin position="30"/>
        <end position="40"/>
    </location>
</feature>
<evidence type="ECO:0000256" key="4">
    <source>
        <dbReference type="SAM" id="MobiDB-lite"/>
    </source>
</evidence>
<feature type="compositionally biased region" description="Gly residues" evidence="4">
    <location>
        <begin position="20"/>
        <end position="29"/>
    </location>
</feature>
<evidence type="ECO:0000313" key="7">
    <source>
        <dbReference type="Proteomes" id="UP000318431"/>
    </source>
</evidence>
<feature type="domain" description="HTH lacI-type" evidence="5">
    <location>
        <begin position="52"/>
        <end position="106"/>
    </location>
</feature>
<evidence type="ECO:0000256" key="3">
    <source>
        <dbReference type="ARBA" id="ARBA00023163"/>
    </source>
</evidence>
<evidence type="ECO:0000259" key="5">
    <source>
        <dbReference type="PROSITE" id="PS50932"/>
    </source>
</evidence>
<evidence type="ECO:0000256" key="2">
    <source>
        <dbReference type="ARBA" id="ARBA00023125"/>
    </source>
</evidence>
<dbReference type="PROSITE" id="PS50932">
    <property type="entry name" value="HTH_LACI_2"/>
    <property type="match status" value="1"/>
</dbReference>
<dbReference type="CDD" id="cd01392">
    <property type="entry name" value="HTH_LacI"/>
    <property type="match status" value="1"/>
</dbReference>
<evidence type="ECO:0000256" key="1">
    <source>
        <dbReference type="ARBA" id="ARBA00023015"/>
    </source>
</evidence>
<dbReference type="SMART" id="SM00354">
    <property type="entry name" value="HTH_LACI"/>
    <property type="match status" value="1"/>
</dbReference>
<name>A0A562RET2_9BURK</name>
<reference evidence="6 7" key="1">
    <citation type="journal article" date="2015" name="Stand. Genomic Sci.">
        <title>Genomic Encyclopedia of Bacterial and Archaeal Type Strains, Phase III: the genomes of soil and plant-associated and newly described type strains.</title>
        <authorList>
            <person name="Whitman W.B."/>
            <person name="Woyke T."/>
            <person name="Klenk H.P."/>
            <person name="Zhou Y."/>
            <person name="Lilburn T.G."/>
            <person name="Beck B.J."/>
            <person name="De Vos P."/>
            <person name="Vandamme P."/>
            <person name="Eisen J.A."/>
            <person name="Garrity G."/>
            <person name="Hugenholtz P."/>
            <person name="Kyrpides N.C."/>
        </authorList>
    </citation>
    <scope>NUCLEOTIDE SEQUENCE [LARGE SCALE GENOMIC DNA]</scope>
    <source>
        <strain evidence="6 7">CGMCC 1.10822</strain>
    </source>
</reference>
<dbReference type="Pfam" id="PF00356">
    <property type="entry name" value="LacI"/>
    <property type="match status" value="1"/>
</dbReference>
<dbReference type="GO" id="GO:0000976">
    <property type="term" value="F:transcription cis-regulatory region binding"/>
    <property type="evidence" value="ECO:0007669"/>
    <property type="project" value="TreeGrafter"/>
</dbReference>
<dbReference type="Proteomes" id="UP000318431">
    <property type="component" value="Unassembled WGS sequence"/>
</dbReference>
<dbReference type="AlphaFoldDB" id="A0A562RET2"/>
<dbReference type="EMBL" id="VLLB01000002">
    <property type="protein sequence ID" value="TWI67423.1"/>
    <property type="molecule type" value="Genomic_DNA"/>
</dbReference>
<feature type="compositionally biased region" description="Low complexity" evidence="4">
    <location>
        <begin position="9"/>
        <end position="19"/>
    </location>
</feature>
<dbReference type="CDD" id="cd01545">
    <property type="entry name" value="PBP1_SalR"/>
    <property type="match status" value="1"/>
</dbReference>
<comment type="caution">
    <text evidence="6">The sequence shown here is derived from an EMBL/GenBank/DDBJ whole genome shotgun (WGS) entry which is preliminary data.</text>
</comment>